<proteinExistence type="predicted"/>
<dbReference type="EMBL" id="JANRMS010000339">
    <property type="protein sequence ID" value="KAJ3541652.1"/>
    <property type="molecule type" value="Genomic_DNA"/>
</dbReference>
<comment type="caution">
    <text evidence="1">The sequence shown here is derived from an EMBL/GenBank/DDBJ whole genome shotgun (WGS) entry which is preliminary data.</text>
</comment>
<protein>
    <submittedName>
        <fullName evidence="1">Uncharacterized protein</fullName>
    </submittedName>
</protein>
<accession>A0ACC1SKF1</accession>
<evidence type="ECO:0000313" key="2">
    <source>
        <dbReference type="Proteomes" id="UP001148629"/>
    </source>
</evidence>
<evidence type="ECO:0000313" key="1">
    <source>
        <dbReference type="EMBL" id="KAJ3541652.1"/>
    </source>
</evidence>
<keyword evidence="2" id="KW-1185">Reference proteome</keyword>
<name>A0ACC1SKF1_9HYPO</name>
<gene>
    <name evidence="1" type="ORF">NM208_g4510</name>
</gene>
<dbReference type="Proteomes" id="UP001148629">
    <property type="component" value="Unassembled WGS sequence"/>
</dbReference>
<sequence>MPGPFTSSGVVHHLDYTYKRPSSASRTKNLSTQHTTPSHLFDLAALIAFTAAATLILYPLSQSSPLNLAAMEPDTRATTSFEKDSSKTKDTNPKGKSRSSSLLMISSGFTFLAALPQQRSSTSSSFSLFVNFPLTRSVYLTILPPHVQIQQPRSEKDITWTVAIARINMKEFRSFCSNRRPLEFHRLHEDLPDEFYELHFNQIFIEIYALVHKAFCPDKATQAPKTSPWLKGYSDEFIKYVELLAHPDPRAGKWDRLLRDRAERSCLLQAIIFKVLDSRVFSKLLFGAGSDHEGLLQRSDAAFIDAEGFQRSSLRAQTNQLYLKESRGEPPRFWDEVDRLCAQTLTLLLPAYTYVAEFEGHEPVPISELHQALHEVIAYAGWLNVCIRMSSAVVSYNWVIPGEPYSMDQVNLCHEAYESSKKAAQHHQQRLKERKPNGQQMGSAARIKISVTPEIIRHKPVPESLGRQGMTSYTIMKPHVVYYEGLELDKDERRAFISLPDYIDRLRNRILDPRIQALLIIYRLLIDMYFAKPTVLVAALWASKIFAAPSPDKTNQDFQQLSELRADVESAIQELSSRGDDSSFVTPVVTKFFDLVNGLAEINQANESANEAEFSADDQNALCERLKRTRFSQAKMISLLGNKNKAITGFGFGPATGRAVEVYDRDIKQFLDEVDSRLNDCGDDYKERLESSIQTAKNKYPTGGQA</sequence>
<organism evidence="1 2">
    <name type="scientific">Fusarium decemcellulare</name>
    <dbReference type="NCBI Taxonomy" id="57161"/>
    <lineage>
        <taxon>Eukaryota</taxon>
        <taxon>Fungi</taxon>
        <taxon>Dikarya</taxon>
        <taxon>Ascomycota</taxon>
        <taxon>Pezizomycotina</taxon>
        <taxon>Sordariomycetes</taxon>
        <taxon>Hypocreomycetidae</taxon>
        <taxon>Hypocreales</taxon>
        <taxon>Nectriaceae</taxon>
        <taxon>Fusarium</taxon>
        <taxon>Fusarium decemcellulare species complex</taxon>
    </lineage>
</organism>
<reference evidence="1" key="1">
    <citation type="submission" date="2022-08" db="EMBL/GenBank/DDBJ databases">
        <title>Genome Sequence of Fusarium decemcellulare.</title>
        <authorList>
            <person name="Buettner E."/>
        </authorList>
    </citation>
    <scope>NUCLEOTIDE SEQUENCE</scope>
    <source>
        <strain evidence="1">Babe19</strain>
    </source>
</reference>